<feature type="signal peptide" evidence="1">
    <location>
        <begin position="1"/>
        <end position="22"/>
    </location>
</feature>
<reference evidence="2" key="1">
    <citation type="submission" date="2022-07" db="EMBL/GenBank/DDBJ databases">
        <authorList>
            <person name="Trinca V."/>
            <person name="Uliana J.V.C."/>
            <person name="Torres T.T."/>
            <person name="Ward R.J."/>
            <person name="Monesi N."/>
        </authorList>
    </citation>
    <scope>NUCLEOTIDE SEQUENCE</scope>
    <source>
        <strain evidence="2">HSMRA1968</strain>
        <tissue evidence="2">Whole embryos</tissue>
    </source>
</reference>
<evidence type="ECO:0000313" key="3">
    <source>
        <dbReference type="Proteomes" id="UP001151699"/>
    </source>
</evidence>
<proteinExistence type="predicted"/>
<dbReference type="Proteomes" id="UP001151699">
    <property type="component" value="Chromosome C"/>
</dbReference>
<keyword evidence="1" id="KW-0732">Signal</keyword>
<dbReference type="InterPro" id="IPR006631">
    <property type="entry name" value="DM4_12"/>
</dbReference>
<dbReference type="Pfam" id="PF07841">
    <property type="entry name" value="DM4_12"/>
    <property type="match status" value="2"/>
</dbReference>
<feature type="chain" id="PRO_5040516227" evidence="1">
    <location>
        <begin position="23"/>
        <end position="385"/>
    </location>
</feature>
<dbReference type="AlphaFoldDB" id="A0A9Q0MQ10"/>
<name>A0A9Q0MQ10_9DIPT</name>
<dbReference type="OrthoDB" id="7526931at2759"/>
<dbReference type="PANTHER" id="PTHR21398">
    <property type="entry name" value="AGAP007094-PA"/>
    <property type="match status" value="1"/>
</dbReference>
<protein>
    <submittedName>
        <fullName evidence="2">Uncharacterized protein</fullName>
    </submittedName>
</protein>
<dbReference type="EMBL" id="WJQU01000004">
    <property type="protein sequence ID" value="KAJ6635897.1"/>
    <property type="molecule type" value="Genomic_DNA"/>
</dbReference>
<comment type="caution">
    <text evidence="2">The sequence shown here is derived from an EMBL/GenBank/DDBJ whole genome shotgun (WGS) entry which is preliminary data.</text>
</comment>
<accession>A0A9Q0MQ10</accession>
<organism evidence="2 3">
    <name type="scientific">Pseudolycoriella hygida</name>
    <dbReference type="NCBI Taxonomy" id="35572"/>
    <lineage>
        <taxon>Eukaryota</taxon>
        <taxon>Metazoa</taxon>
        <taxon>Ecdysozoa</taxon>
        <taxon>Arthropoda</taxon>
        <taxon>Hexapoda</taxon>
        <taxon>Insecta</taxon>
        <taxon>Pterygota</taxon>
        <taxon>Neoptera</taxon>
        <taxon>Endopterygota</taxon>
        <taxon>Diptera</taxon>
        <taxon>Nematocera</taxon>
        <taxon>Sciaroidea</taxon>
        <taxon>Sciaridae</taxon>
        <taxon>Pseudolycoriella</taxon>
    </lineage>
</organism>
<dbReference type="PANTHER" id="PTHR21398:SF11">
    <property type="entry name" value="HDC15381-RELATED"/>
    <property type="match status" value="1"/>
</dbReference>
<sequence>MFYKLIFCYVLMSLYALSFSLSENKCENGCSTNSTIVHRSKRYLDFIPLSRMFFRANLKDNIIQVNQFWAQSYGFRANYPIENRKRAKRSDVYDTMSDLLNQHGFDGRACILKTFCDASKALTPNSGMLFKLFKLIFSLPKDDDKLYPYLKSNDCEELDAHCPLSLLNLTPYTDSSFKREMYLRNITIAYIFLLFDLALANRTISEENVLKRDKRFILFNGAGVSKSVLGILVPVVTGDKKNWRSLNLGYNLQAQYTPLPSVIYPWSRFRRSLIDQKENYIRNGKYAPDKTRLYMYNLIEMIMNRRGIDGKECLLKSICEAAHSPIQTFSVFDEILHLLLTPNKNEVHSDYVDAMEAGNYGVDCSKTYRKCLPGHGILDAISYLK</sequence>
<gene>
    <name evidence="2" type="ORF">Bhyg_14483</name>
</gene>
<keyword evidence="3" id="KW-1185">Reference proteome</keyword>
<dbReference type="SMART" id="SM00718">
    <property type="entry name" value="DM4_12"/>
    <property type="match status" value="2"/>
</dbReference>
<evidence type="ECO:0000313" key="2">
    <source>
        <dbReference type="EMBL" id="KAJ6635897.1"/>
    </source>
</evidence>
<evidence type="ECO:0000256" key="1">
    <source>
        <dbReference type="SAM" id="SignalP"/>
    </source>
</evidence>